<dbReference type="STRING" id="1798364.A3G54_02610"/>
<protein>
    <submittedName>
        <fullName evidence="1">Uncharacterized protein</fullName>
    </submittedName>
</protein>
<evidence type="ECO:0000313" key="2">
    <source>
        <dbReference type="Proteomes" id="UP000178894"/>
    </source>
</evidence>
<gene>
    <name evidence="1" type="ORF">A3G54_02610</name>
</gene>
<sequence length="100" mass="11470">MKKIQTRENLFDTYVKVAKESVEICFAVESDGTCECGCTCKNGKMFAVRVIDIMRNGQELWPGTEAWKKAMHKLGEIIPPRFPSCIADMFLRYKEVFPSK</sequence>
<dbReference type="Proteomes" id="UP000178894">
    <property type="component" value="Unassembled WGS sequence"/>
</dbReference>
<name>A0A1F5Y151_9BACT</name>
<dbReference type="EMBL" id="MFIQ01000004">
    <property type="protein sequence ID" value="OGF93776.1"/>
    <property type="molecule type" value="Genomic_DNA"/>
</dbReference>
<proteinExistence type="predicted"/>
<dbReference type="AlphaFoldDB" id="A0A1F5Y151"/>
<organism evidence="1 2">
    <name type="scientific">Candidatus Giovannonibacteria bacterium RIFCSPLOWO2_12_FULL_44_15</name>
    <dbReference type="NCBI Taxonomy" id="1798364"/>
    <lineage>
        <taxon>Bacteria</taxon>
        <taxon>Candidatus Giovannoniibacteriota</taxon>
    </lineage>
</organism>
<comment type="caution">
    <text evidence="1">The sequence shown here is derived from an EMBL/GenBank/DDBJ whole genome shotgun (WGS) entry which is preliminary data.</text>
</comment>
<evidence type="ECO:0000313" key="1">
    <source>
        <dbReference type="EMBL" id="OGF93776.1"/>
    </source>
</evidence>
<accession>A0A1F5Y151</accession>
<reference evidence="1 2" key="1">
    <citation type="journal article" date="2016" name="Nat. Commun.">
        <title>Thousands of microbial genomes shed light on interconnected biogeochemical processes in an aquifer system.</title>
        <authorList>
            <person name="Anantharaman K."/>
            <person name="Brown C.T."/>
            <person name="Hug L.A."/>
            <person name="Sharon I."/>
            <person name="Castelle C.J."/>
            <person name="Probst A.J."/>
            <person name="Thomas B.C."/>
            <person name="Singh A."/>
            <person name="Wilkins M.J."/>
            <person name="Karaoz U."/>
            <person name="Brodie E.L."/>
            <person name="Williams K.H."/>
            <person name="Hubbard S.S."/>
            <person name="Banfield J.F."/>
        </authorList>
    </citation>
    <scope>NUCLEOTIDE SEQUENCE [LARGE SCALE GENOMIC DNA]</scope>
</reference>